<dbReference type="PANTHER" id="PTHR21666:SF270">
    <property type="entry name" value="MUREIN HYDROLASE ACTIVATOR ENVC"/>
    <property type="match status" value="1"/>
</dbReference>
<dbReference type="RefSeq" id="WP_204728101.1">
    <property type="nucleotide sequence ID" value="NZ_JAFBDK010000002.1"/>
</dbReference>
<evidence type="ECO:0000313" key="4">
    <source>
        <dbReference type="Proteomes" id="UP001597561"/>
    </source>
</evidence>
<reference evidence="4" key="1">
    <citation type="journal article" date="2019" name="Int. J. Syst. Evol. Microbiol.">
        <title>The Global Catalogue of Microorganisms (GCM) 10K type strain sequencing project: providing services to taxonomists for standard genome sequencing and annotation.</title>
        <authorList>
            <consortium name="The Broad Institute Genomics Platform"/>
            <consortium name="The Broad Institute Genome Sequencing Center for Infectious Disease"/>
            <person name="Wu L."/>
            <person name="Ma J."/>
        </authorList>
    </citation>
    <scope>NUCLEOTIDE SEQUENCE [LARGE SCALE GENOMIC DNA]</scope>
    <source>
        <strain evidence="4">KCTC 13528</strain>
    </source>
</reference>
<sequence length="326" mass="35618">MRQFIKYVLAAMLVFSTFAFFGESSKASASTFVTPVTQSNVITQYFTKNAHNGIDWSGGGLDSSIYATADGTVTHVDESNTSPYTGYGTIIRVAHEVNGQRYESFYSHLNSVDVREGQTVNQGERIGGMGNTGYTEGPTGIHLHFEMHEGYWAPQQLNPASARDPLALIGQDFGEPDEVDPILHSFDGSWATLRTVSNTGDDTINTYGSPGVGLNGTLAADRLVKVYEKASNGSVDYFRVQSNPDRWVHRDNGIVTPYIVKASFSTATYQEPAVNPERHPEGGLAPGDSYKTYGTEVTSDGQQWYNLGGKGWIKSDANGLYTYRMP</sequence>
<dbReference type="Gene3D" id="2.70.70.10">
    <property type="entry name" value="Glucose Permease (Domain IIA)"/>
    <property type="match status" value="1"/>
</dbReference>
<dbReference type="InterPro" id="IPR050570">
    <property type="entry name" value="Cell_wall_metabolism_enzyme"/>
</dbReference>
<dbReference type="GO" id="GO:0016787">
    <property type="term" value="F:hydrolase activity"/>
    <property type="evidence" value="ECO:0007669"/>
    <property type="project" value="UniProtKB-KW"/>
</dbReference>
<keyword evidence="3" id="KW-0378">Hydrolase</keyword>
<feature type="chain" id="PRO_5046794517" evidence="1">
    <location>
        <begin position="22"/>
        <end position="326"/>
    </location>
</feature>
<evidence type="ECO:0000256" key="1">
    <source>
        <dbReference type="SAM" id="SignalP"/>
    </source>
</evidence>
<name>A0ABW5ZD15_9BACL</name>
<dbReference type="PANTHER" id="PTHR21666">
    <property type="entry name" value="PEPTIDASE-RELATED"/>
    <property type="match status" value="1"/>
</dbReference>
<protein>
    <submittedName>
        <fullName evidence="3">M23 family metallopeptidase</fullName>
        <ecNumber evidence="3">3.4.24.-</ecNumber>
    </submittedName>
</protein>
<feature type="signal peptide" evidence="1">
    <location>
        <begin position="1"/>
        <end position="21"/>
    </location>
</feature>
<dbReference type="CDD" id="cd12797">
    <property type="entry name" value="M23_peptidase"/>
    <property type="match status" value="1"/>
</dbReference>
<dbReference type="SUPFAM" id="SSF51261">
    <property type="entry name" value="Duplicated hybrid motif"/>
    <property type="match status" value="1"/>
</dbReference>
<dbReference type="Proteomes" id="UP001597561">
    <property type="component" value="Unassembled WGS sequence"/>
</dbReference>
<evidence type="ECO:0000259" key="2">
    <source>
        <dbReference type="Pfam" id="PF01551"/>
    </source>
</evidence>
<comment type="caution">
    <text evidence="3">The sequence shown here is derived from an EMBL/GenBank/DDBJ whole genome shotgun (WGS) entry which is preliminary data.</text>
</comment>
<keyword evidence="4" id="KW-1185">Reference proteome</keyword>
<evidence type="ECO:0000313" key="3">
    <source>
        <dbReference type="EMBL" id="MFD2910346.1"/>
    </source>
</evidence>
<keyword evidence="1" id="KW-0732">Signal</keyword>
<proteinExistence type="predicted"/>
<organism evidence="3 4">
    <name type="scientific">Jeotgalibacillus terrae</name>
    <dbReference type="NCBI Taxonomy" id="587735"/>
    <lineage>
        <taxon>Bacteria</taxon>
        <taxon>Bacillati</taxon>
        <taxon>Bacillota</taxon>
        <taxon>Bacilli</taxon>
        <taxon>Bacillales</taxon>
        <taxon>Caryophanaceae</taxon>
        <taxon>Jeotgalibacillus</taxon>
    </lineage>
</organism>
<feature type="domain" description="M23ase beta-sheet core" evidence="2">
    <location>
        <begin position="50"/>
        <end position="150"/>
    </location>
</feature>
<dbReference type="EC" id="3.4.24.-" evidence="3"/>
<gene>
    <name evidence="3" type="ORF">ACFS5P_00505</name>
</gene>
<dbReference type="InterPro" id="IPR011055">
    <property type="entry name" value="Dup_hybrid_motif"/>
</dbReference>
<dbReference type="InterPro" id="IPR016047">
    <property type="entry name" value="M23ase_b-sheet_dom"/>
</dbReference>
<accession>A0ABW5ZD15</accession>
<dbReference type="EMBL" id="JBHUPG010000001">
    <property type="protein sequence ID" value="MFD2910346.1"/>
    <property type="molecule type" value="Genomic_DNA"/>
</dbReference>
<dbReference type="Pfam" id="PF01551">
    <property type="entry name" value="Peptidase_M23"/>
    <property type="match status" value="1"/>
</dbReference>